<comment type="subcellular location">
    <subcellularLocation>
        <location evidence="1 8">Cell membrane</location>
        <topology evidence="1 8">Multi-pass membrane protein</topology>
    </subcellularLocation>
</comment>
<dbReference type="KEGG" id="cad:Curi_c12860"/>
<keyword evidence="3" id="KW-0813">Transport</keyword>
<dbReference type="OrthoDB" id="9785113at2"/>
<organism evidence="10 11">
    <name type="scientific">Gottschalkia acidurici (strain ATCC 7906 / DSM 604 / BCRC 14475 / CIP 104303 / KCTC 5404 / NCIMB 10678 / 9a)</name>
    <name type="common">Clostridium acidurici</name>
    <dbReference type="NCBI Taxonomy" id="1128398"/>
    <lineage>
        <taxon>Bacteria</taxon>
        <taxon>Bacillati</taxon>
        <taxon>Bacillota</taxon>
        <taxon>Tissierellia</taxon>
        <taxon>Tissierellales</taxon>
        <taxon>Gottschalkiaceae</taxon>
        <taxon>Gottschalkia</taxon>
    </lineage>
</organism>
<reference evidence="10 11" key="1">
    <citation type="journal article" date="2012" name="PLoS ONE">
        <title>The purine-utilizing bacterium Clostridium acidurici 9a: a genome-guided metabolic reconsideration.</title>
        <authorList>
            <person name="Hartwich K."/>
            <person name="Poehlein A."/>
            <person name="Daniel R."/>
        </authorList>
    </citation>
    <scope>NUCLEOTIDE SEQUENCE [LARGE SCALE GENOMIC DNA]</scope>
    <source>
        <strain evidence="11">ATCC 7906 / DSM 604 / BCRC 14475 / CIP 104303 / KCTC 5404 / NCIMB 10678 / 9a</strain>
    </source>
</reference>
<dbReference type="PROSITE" id="PS50928">
    <property type="entry name" value="ABC_TM1"/>
    <property type="match status" value="1"/>
</dbReference>
<keyword evidence="6" id="KW-1133">Transmembrane helix</keyword>
<dbReference type="eggNOG" id="COG0581">
    <property type="taxonomic scope" value="Bacteria"/>
</dbReference>
<dbReference type="Gene3D" id="1.10.3720.10">
    <property type="entry name" value="MetI-like"/>
    <property type="match status" value="1"/>
</dbReference>
<feature type="domain" description="ABC transmembrane type-1" evidence="9">
    <location>
        <begin position="61"/>
        <end position="263"/>
    </location>
</feature>
<evidence type="ECO:0000256" key="7">
    <source>
        <dbReference type="ARBA" id="ARBA00023136"/>
    </source>
</evidence>
<dbReference type="GO" id="GO:0005886">
    <property type="term" value="C:plasma membrane"/>
    <property type="evidence" value="ECO:0007669"/>
    <property type="project" value="UniProtKB-SubCell"/>
</dbReference>
<evidence type="ECO:0000313" key="11">
    <source>
        <dbReference type="Proteomes" id="UP000006094"/>
    </source>
</evidence>
<dbReference type="AlphaFoldDB" id="K0AZT6"/>
<evidence type="ECO:0000256" key="1">
    <source>
        <dbReference type="ARBA" id="ARBA00004651"/>
    </source>
</evidence>
<protein>
    <recommendedName>
        <fullName evidence="8">Phosphate transport system permease protein PstA</fullName>
    </recommendedName>
</protein>
<sequence length="273" mass="29275">MNKRALKDGISKGIIWSSALITVGVLLWIVIYIVMNGIGEINKEFLTTAPVGAEGGIYPMIFITLYMIILTIGIATPIGICAAIYLVEYAKPGKIVRLIRFATESLAGIPSIIFGLFGFIMFVTTFKLGWSILAGALTLSLMILPTIVRTTEEALKSVPNAYRQGSLALGASKFRTILLVVLPSSIRGIMTSVILSIGRIVGETAAVFFTAGTVARTPNSVMDSGRTLAVHLYILAKEALSFSKAFATATILILLVLLINIITNSFGSKLKKD</sequence>
<dbReference type="Proteomes" id="UP000006094">
    <property type="component" value="Chromosome"/>
</dbReference>
<gene>
    <name evidence="10" type="primary">pstA1</name>
    <name evidence="10" type="ordered locus">Curi_c12860</name>
</gene>
<dbReference type="GO" id="GO:0035435">
    <property type="term" value="P:phosphate ion transmembrane transport"/>
    <property type="evidence" value="ECO:0007669"/>
    <property type="project" value="InterPro"/>
</dbReference>
<evidence type="ECO:0000256" key="2">
    <source>
        <dbReference type="ARBA" id="ARBA00007069"/>
    </source>
</evidence>
<keyword evidence="5" id="KW-0812">Transmembrane</keyword>
<dbReference type="InterPro" id="IPR000515">
    <property type="entry name" value="MetI-like"/>
</dbReference>
<dbReference type="PANTHER" id="PTHR43470">
    <property type="entry name" value="PHOSPHATE TRANSPORT SYSTEM PERMEASE PROTEIN PSTA-RELATED"/>
    <property type="match status" value="1"/>
</dbReference>
<dbReference type="HOGENOM" id="CLU_033621_2_2_9"/>
<keyword evidence="7" id="KW-0472">Membrane</keyword>
<evidence type="ECO:0000256" key="4">
    <source>
        <dbReference type="ARBA" id="ARBA00022475"/>
    </source>
</evidence>
<dbReference type="InterPro" id="IPR035906">
    <property type="entry name" value="MetI-like_sf"/>
</dbReference>
<keyword evidence="11" id="KW-1185">Reference proteome</keyword>
<dbReference type="GO" id="GO:0005315">
    <property type="term" value="F:phosphate transmembrane transporter activity"/>
    <property type="evidence" value="ECO:0007669"/>
    <property type="project" value="InterPro"/>
</dbReference>
<keyword evidence="4 8" id="KW-1003">Cell membrane</keyword>
<dbReference type="RefSeq" id="WP_014967434.1">
    <property type="nucleotide sequence ID" value="NC_018664.1"/>
</dbReference>
<accession>K0AZT6</accession>
<evidence type="ECO:0000256" key="8">
    <source>
        <dbReference type="RuleBase" id="RU363043"/>
    </source>
</evidence>
<dbReference type="EMBL" id="CP003326">
    <property type="protein sequence ID" value="AFS78297.1"/>
    <property type="molecule type" value="Genomic_DNA"/>
</dbReference>
<evidence type="ECO:0000256" key="3">
    <source>
        <dbReference type="ARBA" id="ARBA00022448"/>
    </source>
</evidence>
<dbReference type="CDD" id="cd06261">
    <property type="entry name" value="TM_PBP2"/>
    <property type="match status" value="1"/>
</dbReference>
<evidence type="ECO:0000256" key="5">
    <source>
        <dbReference type="ARBA" id="ARBA00022692"/>
    </source>
</evidence>
<dbReference type="PANTHER" id="PTHR43470:SF3">
    <property type="entry name" value="PHOSPHATE TRANSPORT SYSTEM PERMEASE PROTEIN PSTA-RELATED"/>
    <property type="match status" value="1"/>
</dbReference>
<proteinExistence type="inferred from homology"/>
<evidence type="ECO:0000256" key="6">
    <source>
        <dbReference type="ARBA" id="ARBA00022989"/>
    </source>
</evidence>
<comment type="similarity">
    <text evidence="2 8">Belongs to the binding-protein-dependent transport system permease family. CysTW subfamily.</text>
</comment>
<dbReference type="SUPFAM" id="SSF161098">
    <property type="entry name" value="MetI-like"/>
    <property type="match status" value="1"/>
</dbReference>
<dbReference type="NCBIfam" id="TIGR00974">
    <property type="entry name" value="3a0107s02c"/>
    <property type="match status" value="1"/>
</dbReference>
<dbReference type="PATRIC" id="fig|1128398.3.peg.1305"/>
<evidence type="ECO:0000259" key="9">
    <source>
        <dbReference type="PROSITE" id="PS50928"/>
    </source>
</evidence>
<name>K0AZT6_GOTA9</name>
<dbReference type="STRING" id="1128398.Curi_c12860"/>
<dbReference type="InterPro" id="IPR005672">
    <property type="entry name" value="Phosphate_PstA"/>
</dbReference>
<evidence type="ECO:0000313" key="10">
    <source>
        <dbReference type="EMBL" id="AFS78297.1"/>
    </source>
</evidence>
<dbReference type="Pfam" id="PF00528">
    <property type="entry name" value="BPD_transp_1"/>
    <property type="match status" value="1"/>
</dbReference>